<dbReference type="AlphaFoldDB" id="A0A8H7T4Q6"/>
<dbReference type="SUPFAM" id="SSF53335">
    <property type="entry name" value="S-adenosyl-L-methionine-dependent methyltransferases"/>
    <property type="match status" value="1"/>
</dbReference>
<dbReference type="GO" id="GO:0008168">
    <property type="term" value="F:methyltransferase activity"/>
    <property type="evidence" value="ECO:0007669"/>
    <property type="project" value="TreeGrafter"/>
</dbReference>
<protein>
    <recommendedName>
        <fullName evidence="4">S-adenosyl-L-methionine-dependent methyltransferase</fullName>
    </recommendedName>
</protein>
<gene>
    <name evidence="2" type="ORF">IFR04_012172</name>
</gene>
<evidence type="ECO:0000256" key="1">
    <source>
        <dbReference type="SAM" id="MobiDB-lite"/>
    </source>
</evidence>
<dbReference type="PANTHER" id="PTHR43591:SF102">
    <property type="entry name" value="S-ADENOSYL-L-METHIONINE-DEPENDENT METHYLTRANSFERASE"/>
    <property type="match status" value="1"/>
</dbReference>
<evidence type="ECO:0000313" key="2">
    <source>
        <dbReference type="EMBL" id="KAG4414690.1"/>
    </source>
</evidence>
<dbReference type="Gene3D" id="3.40.50.150">
    <property type="entry name" value="Vaccinia Virus protein VP39"/>
    <property type="match status" value="1"/>
</dbReference>
<dbReference type="Pfam" id="PF13489">
    <property type="entry name" value="Methyltransf_23"/>
    <property type="match status" value="1"/>
</dbReference>
<reference evidence="2" key="1">
    <citation type="submission" date="2021-02" db="EMBL/GenBank/DDBJ databases">
        <title>Genome sequence Cadophora malorum strain M34.</title>
        <authorList>
            <person name="Stefanovic E."/>
            <person name="Vu D."/>
            <person name="Scully C."/>
            <person name="Dijksterhuis J."/>
            <person name="Roader J."/>
            <person name="Houbraken J."/>
        </authorList>
    </citation>
    <scope>NUCLEOTIDE SEQUENCE</scope>
    <source>
        <strain evidence="2">M34</strain>
    </source>
</reference>
<dbReference type="OrthoDB" id="2013972at2759"/>
<comment type="caution">
    <text evidence="2">The sequence shown here is derived from an EMBL/GenBank/DDBJ whole genome shotgun (WGS) entry which is preliminary data.</text>
</comment>
<keyword evidence="3" id="KW-1185">Reference proteome</keyword>
<evidence type="ECO:0008006" key="4">
    <source>
        <dbReference type="Google" id="ProtNLM"/>
    </source>
</evidence>
<sequence length="337" mass="38415">MASNIALVGSESPDPHVHNTTHDDEADLADMNQVSNTDIPLWEMNAEVLPVEMHGRKYQSYPEGEYLLPNDEREMERLDLQHELFQRILGGRLHMVLLPSPQRVLDMGTGTGIWALEFADRHPMAVVYGIDLSAIQPKFVAPNCIFQIDNLSLPWDFDLKFDFIHGRSLFHCFSNPVHIFQEAFRTLADGGILEMQDFIFDFRSPDDSLKGSALQEWSKLLDEAFKSKGIDLTCVSNYRNYFEEVGFEDIQQKEFALPVGSWAEGESRKILGHWCQANILELLDAISLLPLTTCQPKVMSLQAVEVLLERVRHDLQDPDIHAYLQVLIIHGRKPKTS</sequence>
<dbReference type="InterPro" id="IPR029063">
    <property type="entry name" value="SAM-dependent_MTases_sf"/>
</dbReference>
<feature type="region of interest" description="Disordered" evidence="1">
    <location>
        <begin position="1"/>
        <end position="25"/>
    </location>
</feature>
<dbReference type="EMBL" id="JAFJYH010000253">
    <property type="protein sequence ID" value="KAG4414690.1"/>
    <property type="molecule type" value="Genomic_DNA"/>
</dbReference>
<evidence type="ECO:0000313" key="3">
    <source>
        <dbReference type="Proteomes" id="UP000664132"/>
    </source>
</evidence>
<organism evidence="2 3">
    <name type="scientific">Cadophora malorum</name>
    <dbReference type="NCBI Taxonomy" id="108018"/>
    <lineage>
        <taxon>Eukaryota</taxon>
        <taxon>Fungi</taxon>
        <taxon>Dikarya</taxon>
        <taxon>Ascomycota</taxon>
        <taxon>Pezizomycotina</taxon>
        <taxon>Leotiomycetes</taxon>
        <taxon>Helotiales</taxon>
        <taxon>Ploettnerulaceae</taxon>
        <taxon>Cadophora</taxon>
    </lineage>
</organism>
<proteinExistence type="predicted"/>
<name>A0A8H7T4Q6_9HELO</name>
<accession>A0A8H7T4Q6</accession>
<dbReference type="Proteomes" id="UP000664132">
    <property type="component" value="Unassembled WGS sequence"/>
</dbReference>
<dbReference type="CDD" id="cd02440">
    <property type="entry name" value="AdoMet_MTases"/>
    <property type="match status" value="1"/>
</dbReference>
<dbReference type="PANTHER" id="PTHR43591">
    <property type="entry name" value="METHYLTRANSFERASE"/>
    <property type="match status" value="1"/>
</dbReference>
<feature type="compositionally biased region" description="Basic and acidic residues" evidence="1">
    <location>
        <begin position="13"/>
        <end position="23"/>
    </location>
</feature>